<dbReference type="PANTHER" id="PTHR44042">
    <property type="entry name" value="DUPLICATED HOMEODOMAIN-LIKE SUPERFAMILY PROTEIN-RELATED"/>
    <property type="match status" value="1"/>
</dbReference>
<dbReference type="InterPro" id="IPR009057">
    <property type="entry name" value="Homeodomain-like_sf"/>
</dbReference>
<dbReference type="Proteomes" id="UP001224775">
    <property type="component" value="Unassembled WGS sequence"/>
</dbReference>
<feature type="domain" description="SANT" evidence="2">
    <location>
        <begin position="46"/>
        <end position="94"/>
    </location>
</feature>
<dbReference type="Gene3D" id="1.10.10.60">
    <property type="entry name" value="Homeodomain-like"/>
    <property type="match status" value="1"/>
</dbReference>
<dbReference type="SMART" id="SM00717">
    <property type="entry name" value="SANT"/>
    <property type="match status" value="1"/>
</dbReference>
<dbReference type="InterPro" id="IPR017930">
    <property type="entry name" value="Myb_dom"/>
</dbReference>
<keyword evidence="5" id="KW-1185">Reference proteome</keyword>
<dbReference type="CDD" id="cd00167">
    <property type="entry name" value="SANT"/>
    <property type="match status" value="1"/>
</dbReference>
<accession>A0AAD9DC03</accession>
<name>A0AAD9DC03_9STRA</name>
<sequence>MAIHINNDENNVPTKTVIRKNGQTKPQLTVPPTSNGTIKLSGKYGRWTPAEKAAFLTGLRRFGRGKWKEIAKLIPSRSTVQVKTHAQMIMRRVDAGEDVFADLRAYENATMIRPPYPPPSKESIKMYQKLTSVDQGAVQILLMLHKNTLS</sequence>
<dbReference type="InterPro" id="IPR017884">
    <property type="entry name" value="SANT_dom"/>
</dbReference>
<dbReference type="PANTHER" id="PTHR44042:SF67">
    <property type="entry name" value="MYB-LIKE PROTEIN I"/>
    <property type="match status" value="1"/>
</dbReference>
<dbReference type="Pfam" id="PF00249">
    <property type="entry name" value="Myb_DNA-binding"/>
    <property type="match status" value="1"/>
</dbReference>
<comment type="caution">
    <text evidence="4">The sequence shown here is derived from an EMBL/GenBank/DDBJ whole genome shotgun (WGS) entry which is preliminary data.</text>
</comment>
<dbReference type="AlphaFoldDB" id="A0AAD9DC03"/>
<gene>
    <name evidence="4" type="ORF">QTG54_008524</name>
</gene>
<dbReference type="PROSITE" id="PS51293">
    <property type="entry name" value="SANT"/>
    <property type="match status" value="1"/>
</dbReference>
<evidence type="ECO:0000313" key="4">
    <source>
        <dbReference type="EMBL" id="KAK1740429.1"/>
    </source>
</evidence>
<evidence type="ECO:0000313" key="5">
    <source>
        <dbReference type="Proteomes" id="UP001224775"/>
    </source>
</evidence>
<dbReference type="PROSITE" id="PS51294">
    <property type="entry name" value="HTH_MYB"/>
    <property type="match status" value="1"/>
</dbReference>
<evidence type="ECO:0000259" key="1">
    <source>
        <dbReference type="PROSITE" id="PS50090"/>
    </source>
</evidence>
<dbReference type="PROSITE" id="PS50090">
    <property type="entry name" value="MYB_LIKE"/>
    <property type="match status" value="1"/>
</dbReference>
<feature type="domain" description="Myb-like" evidence="1">
    <location>
        <begin position="39"/>
        <end position="90"/>
    </location>
</feature>
<evidence type="ECO:0000259" key="2">
    <source>
        <dbReference type="PROSITE" id="PS51293"/>
    </source>
</evidence>
<dbReference type="EMBL" id="JATAAI010000015">
    <property type="protein sequence ID" value="KAK1740429.1"/>
    <property type="molecule type" value="Genomic_DNA"/>
</dbReference>
<feature type="domain" description="HTH myb-type" evidence="3">
    <location>
        <begin position="45"/>
        <end position="94"/>
    </location>
</feature>
<organism evidence="4 5">
    <name type="scientific">Skeletonema marinoi</name>
    <dbReference type="NCBI Taxonomy" id="267567"/>
    <lineage>
        <taxon>Eukaryota</taxon>
        <taxon>Sar</taxon>
        <taxon>Stramenopiles</taxon>
        <taxon>Ochrophyta</taxon>
        <taxon>Bacillariophyta</taxon>
        <taxon>Coscinodiscophyceae</taxon>
        <taxon>Thalassiosirophycidae</taxon>
        <taxon>Thalassiosirales</taxon>
        <taxon>Skeletonemataceae</taxon>
        <taxon>Skeletonema</taxon>
        <taxon>Skeletonema marinoi-dohrnii complex</taxon>
    </lineage>
</organism>
<dbReference type="SUPFAM" id="SSF46689">
    <property type="entry name" value="Homeodomain-like"/>
    <property type="match status" value="1"/>
</dbReference>
<proteinExistence type="predicted"/>
<evidence type="ECO:0008006" key="6">
    <source>
        <dbReference type="Google" id="ProtNLM"/>
    </source>
</evidence>
<protein>
    <recommendedName>
        <fullName evidence="6">HTH myb-type domain-containing protein</fullName>
    </recommendedName>
</protein>
<dbReference type="InterPro" id="IPR001005">
    <property type="entry name" value="SANT/Myb"/>
</dbReference>
<evidence type="ECO:0000259" key="3">
    <source>
        <dbReference type="PROSITE" id="PS51294"/>
    </source>
</evidence>
<reference evidence="4" key="1">
    <citation type="submission" date="2023-06" db="EMBL/GenBank/DDBJ databases">
        <title>Survivors Of The Sea: Transcriptome response of Skeletonema marinoi to long-term dormancy.</title>
        <authorList>
            <person name="Pinder M.I.M."/>
            <person name="Kourtchenko O."/>
            <person name="Robertson E.K."/>
            <person name="Larsson T."/>
            <person name="Maumus F."/>
            <person name="Osuna-Cruz C.M."/>
            <person name="Vancaester E."/>
            <person name="Stenow R."/>
            <person name="Vandepoele K."/>
            <person name="Ploug H."/>
            <person name="Bruchert V."/>
            <person name="Godhe A."/>
            <person name="Topel M."/>
        </authorList>
    </citation>
    <scope>NUCLEOTIDE SEQUENCE</scope>
    <source>
        <strain evidence="4">R05AC</strain>
    </source>
</reference>